<dbReference type="Gene3D" id="4.10.320.10">
    <property type="entry name" value="E3-binding domain"/>
    <property type="match status" value="1"/>
</dbReference>
<feature type="region of interest" description="Disordered" evidence="7">
    <location>
        <begin position="28"/>
        <end position="53"/>
    </location>
</feature>
<dbReference type="Pfam" id="PF00198">
    <property type="entry name" value="2-oxoacid_dh"/>
    <property type="match status" value="1"/>
</dbReference>
<dbReference type="SUPFAM" id="SSF52777">
    <property type="entry name" value="CoA-dependent acyltransferases"/>
    <property type="match status" value="1"/>
</dbReference>
<dbReference type="InterPro" id="IPR000089">
    <property type="entry name" value="Biotin_lipoyl"/>
</dbReference>
<dbReference type="PANTHER" id="PTHR43178">
    <property type="entry name" value="DIHYDROLIPOAMIDE ACETYLTRANSFERASE COMPONENT OF PYRUVATE DEHYDROGENASE COMPLEX"/>
    <property type="match status" value="1"/>
</dbReference>
<comment type="similarity">
    <text evidence="2 6">Belongs to the 2-oxoacid dehydrogenase family.</text>
</comment>
<dbReference type="InterPro" id="IPR011053">
    <property type="entry name" value="Single_hybrid_motif"/>
</dbReference>
<dbReference type="InterPro" id="IPR003016">
    <property type="entry name" value="2-oxoA_DH_lipoyl-BS"/>
</dbReference>
<dbReference type="EMBL" id="JADMLG010000005">
    <property type="protein sequence ID" value="MBH0777388.1"/>
    <property type="molecule type" value="Genomic_DNA"/>
</dbReference>
<dbReference type="SUPFAM" id="SSF51230">
    <property type="entry name" value="Single hybrid motif"/>
    <property type="match status" value="1"/>
</dbReference>
<dbReference type="Pfam" id="PF00364">
    <property type="entry name" value="Biotin_lipoyl"/>
    <property type="match status" value="1"/>
</dbReference>
<dbReference type="SUPFAM" id="SSF47005">
    <property type="entry name" value="Peripheral subunit-binding domain of 2-oxo acid dehydrogenase complex"/>
    <property type="match status" value="1"/>
</dbReference>
<evidence type="ECO:0000256" key="6">
    <source>
        <dbReference type="RuleBase" id="RU003423"/>
    </source>
</evidence>
<comment type="cofactor">
    <cofactor evidence="1 6">
        <name>(R)-lipoate</name>
        <dbReference type="ChEBI" id="CHEBI:83088"/>
    </cofactor>
</comment>
<evidence type="ECO:0000256" key="4">
    <source>
        <dbReference type="ARBA" id="ARBA00022823"/>
    </source>
</evidence>
<evidence type="ECO:0000256" key="2">
    <source>
        <dbReference type="ARBA" id="ARBA00007317"/>
    </source>
</evidence>
<organism evidence="10 11">
    <name type="scientific">Nocardia bovistercoris</name>
    <dbReference type="NCBI Taxonomy" id="2785916"/>
    <lineage>
        <taxon>Bacteria</taxon>
        <taxon>Bacillati</taxon>
        <taxon>Actinomycetota</taxon>
        <taxon>Actinomycetes</taxon>
        <taxon>Mycobacteriales</taxon>
        <taxon>Nocardiaceae</taxon>
        <taxon>Nocardia</taxon>
    </lineage>
</organism>
<dbReference type="Proteomes" id="UP000655751">
    <property type="component" value="Unassembled WGS sequence"/>
</dbReference>
<feature type="domain" description="Lipoyl-binding" evidence="8">
    <location>
        <begin position="106"/>
        <end position="181"/>
    </location>
</feature>
<feature type="region of interest" description="Disordered" evidence="7">
    <location>
        <begin position="194"/>
        <end position="247"/>
    </location>
</feature>
<dbReference type="InterPro" id="IPR023213">
    <property type="entry name" value="CAT-like_dom_sf"/>
</dbReference>
<evidence type="ECO:0000313" key="10">
    <source>
        <dbReference type="EMBL" id="MBH0777388.1"/>
    </source>
</evidence>
<evidence type="ECO:0000259" key="9">
    <source>
        <dbReference type="PROSITE" id="PS51826"/>
    </source>
</evidence>
<evidence type="ECO:0000313" key="11">
    <source>
        <dbReference type="Proteomes" id="UP000655751"/>
    </source>
</evidence>
<dbReference type="PROSITE" id="PS50968">
    <property type="entry name" value="BIOTINYL_LIPOYL"/>
    <property type="match status" value="1"/>
</dbReference>
<dbReference type="PROSITE" id="PS00189">
    <property type="entry name" value="LIPOYL"/>
    <property type="match status" value="1"/>
</dbReference>
<evidence type="ECO:0000259" key="8">
    <source>
        <dbReference type="PROSITE" id="PS50968"/>
    </source>
</evidence>
<evidence type="ECO:0000256" key="1">
    <source>
        <dbReference type="ARBA" id="ARBA00001938"/>
    </source>
</evidence>
<dbReference type="AlphaFoldDB" id="A0A931IBD5"/>
<keyword evidence="3 6" id="KW-0808">Transferase</keyword>
<dbReference type="InterPro" id="IPR001078">
    <property type="entry name" value="2-oxoacid_DH_actylTfrase"/>
</dbReference>
<name>A0A931IBD5_9NOCA</name>
<evidence type="ECO:0000256" key="5">
    <source>
        <dbReference type="ARBA" id="ARBA00023315"/>
    </source>
</evidence>
<accession>A0A931IBD5</accession>
<dbReference type="Gene3D" id="3.30.559.10">
    <property type="entry name" value="Chloramphenicol acetyltransferase-like domain"/>
    <property type="match status" value="1"/>
</dbReference>
<dbReference type="PANTHER" id="PTHR43178:SF5">
    <property type="entry name" value="LIPOAMIDE ACYLTRANSFERASE COMPONENT OF BRANCHED-CHAIN ALPHA-KETO ACID DEHYDROGENASE COMPLEX, MITOCHONDRIAL"/>
    <property type="match status" value="1"/>
</dbReference>
<dbReference type="GO" id="GO:0016407">
    <property type="term" value="F:acetyltransferase activity"/>
    <property type="evidence" value="ECO:0007669"/>
    <property type="project" value="TreeGrafter"/>
</dbReference>
<evidence type="ECO:0000256" key="3">
    <source>
        <dbReference type="ARBA" id="ARBA00022679"/>
    </source>
</evidence>
<proteinExistence type="inferred from homology"/>
<sequence length="542" mass="57100">MFGTAFVAAPTGLPAVLAIRFDGQCVPPSTGSSRAWPRSATASGKGVRSHPISRGYRPEIASFPAKLDTHHQPDPARVLAAVDRSSAADGRSPQVRGAPVQDDGHVLEFRLPDLGEGLADAELVSWSVGVGDTVDLNQTIGEVETKKAVVALPSPFSGTVVELLARPGDTVPVGAPLIRVRLAVVVAPPVAVEAPHRNGRTPVPAGRAPEEQVREESRPQPPQSPMAQRNPLAARRREAAGPRAAATPAARKLAKELGLDLWFIAGSGARGEVTVEDVRAAVPVSQPRAANARPAVDGFAPAVDPLRPPPREVGTPVEGVRKRIAGSMVVSARTIPQGSAFVTLDFTPAVELLDHLRTTTAFTGLPLTPQALVAKAVIAAIAEFPSMNAAWDDASQQILTKHYVNLGVTVATERGLLVPNLKEAQTLSLRDLCREIAWLAEMARTGSATPVELRGGTFTLTDVGVFGVDSVVPLVNPGEGAILSLGAVRKRAWVVRDELAVRWVTTVGVSYDQRMIDAELAARFLATVAALIEDPLTLLSRG</sequence>
<dbReference type="GO" id="GO:0005737">
    <property type="term" value="C:cytoplasm"/>
    <property type="evidence" value="ECO:0007669"/>
    <property type="project" value="TreeGrafter"/>
</dbReference>
<keyword evidence="11" id="KW-1185">Reference proteome</keyword>
<dbReference type="InterPro" id="IPR050743">
    <property type="entry name" value="2-oxoacid_DH_E2_comp"/>
</dbReference>
<keyword evidence="5 6" id="KW-0012">Acyltransferase</keyword>
<dbReference type="InterPro" id="IPR004167">
    <property type="entry name" value="PSBD"/>
</dbReference>
<protein>
    <recommendedName>
        <fullName evidence="6">Dihydrolipoamide acetyltransferase component of pyruvate dehydrogenase complex</fullName>
        <ecNumber evidence="6">2.3.1.-</ecNumber>
    </recommendedName>
</protein>
<dbReference type="Pfam" id="PF02817">
    <property type="entry name" value="E3_binding"/>
    <property type="match status" value="1"/>
</dbReference>
<dbReference type="GO" id="GO:0031405">
    <property type="term" value="F:lipoic acid binding"/>
    <property type="evidence" value="ECO:0007669"/>
    <property type="project" value="TreeGrafter"/>
</dbReference>
<feature type="compositionally biased region" description="Basic and acidic residues" evidence="7">
    <location>
        <begin position="208"/>
        <end position="218"/>
    </location>
</feature>
<gene>
    <name evidence="10" type="ORF">IT779_13975</name>
</gene>
<dbReference type="InterPro" id="IPR036625">
    <property type="entry name" value="E3-bd_dom_sf"/>
</dbReference>
<feature type="domain" description="Peripheral subunit-binding (PSBD)" evidence="9">
    <location>
        <begin position="245"/>
        <end position="282"/>
    </location>
</feature>
<keyword evidence="4 6" id="KW-0450">Lipoyl</keyword>
<dbReference type="PROSITE" id="PS51826">
    <property type="entry name" value="PSBD"/>
    <property type="match status" value="1"/>
</dbReference>
<dbReference type="Gene3D" id="2.40.50.100">
    <property type="match status" value="1"/>
</dbReference>
<reference evidence="10" key="1">
    <citation type="submission" date="2020-11" db="EMBL/GenBank/DDBJ databases">
        <title>Nocardia NEAU-351.nov., a novel actinomycete isolated from the cow dung.</title>
        <authorList>
            <person name="Zhang X."/>
        </authorList>
    </citation>
    <scope>NUCLEOTIDE SEQUENCE</scope>
    <source>
        <strain evidence="10">NEAU-351</strain>
    </source>
</reference>
<evidence type="ECO:0000256" key="7">
    <source>
        <dbReference type="SAM" id="MobiDB-lite"/>
    </source>
</evidence>
<comment type="caution">
    <text evidence="10">The sequence shown here is derived from an EMBL/GenBank/DDBJ whole genome shotgun (WGS) entry which is preliminary data.</text>
</comment>
<dbReference type="CDD" id="cd06849">
    <property type="entry name" value="lipoyl_domain"/>
    <property type="match status" value="1"/>
</dbReference>
<dbReference type="EC" id="2.3.1.-" evidence="6"/>